<name>X1HLP8_9ZZZZ</name>
<sequence length="75" mass="8881">MPIINENVVMDFYLDLMKSDKINFLIGKDNAKEKIKETISILKKSEEIHDKIHTAKELWKILFEVSMEFIDPDKQ</sequence>
<organism evidence="1">
    <name type="scientific">marine sediment metagenome</name>
    <dbReference type="NCBI Taxonomy" id="412755"/>
    <lineage>
        <taxon>unclassified sequences</taxon>
        <taxon>metagenomes</taxon>
        <taxon>ecological metagenomes</taxon>
    </lineage>
</organism>
<dbReference type="EMBL" id="BARU01020933">
    <property type="protein sequence ID" value="GAH54769.1"/>
    <property type="molecule type" value="Genomic_DNA"/>
</dbReference>
<gene>
    <name evidence="1" type="ORF">S03H2_34318</name>
</gene>
<proteinExistence type="predicted"/>
<comment type="caution">
    <text evidence="1">The sequence shown here is derived from an EMBL/GenBank/DDBJ whole genome shotgun (WGS) entry which is preliminary data.</text>
</comment>
<accession>X1HLP8</accession>
<protein>
    <submittedName>
        <fullName evidence="1">Uncharacterized protein</fullName>
    </submittedName>
</protein>
<reference evidence="1" key="1">
    <citation type="journal article" date="2014" name="Front. Microbiol.">
        <title>High frequency of phylogenetically diverse reductive dehalogenase-homologous genes in deep subseafloor sedimentary metagenomes.</title>
        <authorList>
            <person name="Kawai M."/>
            <person name="Futagami T."/>
            <person name="Toyoda A."/>
            <person name="Takaki Y."/>
            <person name="Nishi S."/>
            <person name="Hori S."/>
            <person name="Arai W."/>
            <person name="Tsubouchi T."/>
            <person name="Morono Y."/>
            <person name="Uchiyama I."/>
            <person name="Ito T."/>
            <person name="Fujiyama A."/>
            <person name="Inagaki F."/>
            <person name="Takami H."/>
        </authorList>
    </citation>
    <scope>NUCLEOTIDE SEQUENCE</scope>
    <source>
        <strain evidence="1">Expedition CK06-06</strain>
    </source>
</reference>
<dbReference type="AlphaFoldDB" id="X1HLP8"/>
<evidence type="ECO:0000313" key="1">
    <source>
        <dbReference type="EMBL" id="GAH54769.1"/>
    </source>
</evidence>
<feature type="non-terminal residue" evidence="1">
    <location>
        <position position="75"/>
    </location>
</feature>